<evidence type="ECO:0000313" key="3">
    <source>
        <dbReference type="Proteomes" id="UP000218965"/>
    </source>
</evidence>
<name>A0A0U5BAR1_9MICO</name>
<evidence type="ECO:0000313" key="2">
    <source>
        <dbReference type="EMBL" id="BAU32841.1"/>
    </source>
</evidence>
<proteinExistence type="predicted"/>
<sequence>MQEGVALGGERGETAGDLAFGAVGDHPSFGLVAGDLGKPLVLVSEGDQAARLNARRSSRFAHDAPDLSSSPSDQAGRKKGTLVLWPVRG</sequence>
<reference evidence="2 3" key="2">
    <citation type="submission" date="2016-01" db="EMBL/GenBank/DDBJ databases">
        <title>Microcella alkaliphila JAM AC0309 whole genome shotgun sequence.</title>
        <authorList>
            <person name="Kurata A."/>
            <person name="Hirose Y."/>
            <person name="Kishimoto N."/>
            <person name="Kobayashi T."/>
        </authorList>
    </citation>
    <scope>NUCLEOTIDE SEQUENCE [LARGE SCALE GENOMIC DNA]</scope>
    <source>
        <strain evidence="2 3">JAM AC0309</strain>
    </source>
</reference>
<feature type="region of interest" description="Disordered" evidence="1">
    <location>
        <begin position="54"/>
        <end position="89"/>
    </location>
</feature>
<dbReference type="KEGG" id="malk:MalAC0309_1996"/>
<accession>A0A0U5BAR1</accession>
<dbReference type="AlphaFoldDB" id="A0A0U5BAR1"/>
<dbReference type="Proteomes" id="UP000218965">
    <property type="component" value="Chromosome"/>
</dbReference>
<organism evidence="2 3">
    <name type="scientific">Microcella alkaliphila</name>
    <dbReference type="NCBI Taxonomy" id="279828"/>
    <lineage>
        <taxon>Bacteria</taxon>
        <taxon>Bacillati</taxon>
        <taxon>Actinomycetota</taxon>
        <taxon>Actinomycetes</taxon>
        <taxon>Micrococcales</taxon>
        <taxon>Microbacteriaceae</taxon>
        <taxon>Microcella</taxon>
    </lineage>
</organism>
<gene>
    <name evidence="2" type="ORF">MalAC0309_1996</name>
</gene>
<protein>
    <submittedName>
        <fullName evidence="2">Uncharacterized protein</fullName>
    </submittedName>
</protein>
<evidence type="ECO:0000256" key="1">
    <source>
        <dbReference type="SAM" id="MobiDB-lite"/>
    </source>
</evidence>
<reference evidence="3" key="1">
    <citation type="submission" date="2015-12" db="EMBL/GenBank/DDBJ databases">
        <authorList>
            <person name="Shamseldin A."/>
            <person name="Moawad H."/>
            <person name="Abd El-Rahim W.M."/>
            <person name="Sadowsky M.J."/>
        </authorList>
    </citation>
    <scope>NUCLEOTIDE SEQUENCE [LARGE SCALE GENOMIC DNA]</scope>
    <source>
        <strain evidence="3">JAM AC0309</strain>
    </source>
</reference>
<dbReference type="EMBL" id="AP017315">
    <property type="protein sequence ID" value="BAU32841.1"/>
    <property type="molecule type" value="Genomic_DNA"/>
</dbReference>